<dbReference type="SUPFAM" id="SSF56059">
    <property type="entry name" value="Glutathione synthetase ATP-binding domain-like"/>
    <property type="match status" value="1"/>
</dbReference>
<evidence type="ECO:0000313" key="6">
    <source>
        <dbReference type="EMBL" id="TLP57070.1"/>
    </source>
</evidence>
<dbReference type="NCBIfam" id="NF005543">
    <property type="entry name" value="PRK07206.1"/>
    <property type="match status" value="1"/>
</dbReference>
<accession>A0A5R8YUA2</accession>
<gene>
    <name evidence="6" type="ORF">FED44_21925</name>
</gene>
<dbReference type="Gene3D" id="3.30.1490.20">
    <property type="entry name" value="ATP-grasp fold, A domain"/>
    <property type="match status" value="1"/>
</dbReference>
<proteinExistence type="predicted"/>
<evidence type="ECO:0000256" key="3">
    <source>
        <dbReference type="ARBA" id="ARBA00022840"/>
    </source>
</evidence>
<comment type="caution">
    <text evidence="6">The sequence shown here is derived from an EMBL/GenBank/DDBJ whole genome shotgun (WGS) entry which is preliminary data.</text>
</comment>
<dbReference type="PANTHER" id="PTHR43585">
    <property type="entry name" value="FUMIPYRROLE BIOSYNTHESIS PROTEIN C"/>
    <property type="match status" value="1"/>
</dbReference>
<evidence type="ECO:0000256" key="4">
    <source>
        <dbReference type="PROSITE-ProRule" id="PRU00409"/>
    </source>
</evidence>
<reference evidence="6" key="1">
    <citation type="submission" date="2019-05" db="EMBL/GenBank/DDBJ databases">
        <title>Isolation, diversity and antifungal activity of Actinobacteria from wheat.</title>
        <authorList>
            <person name="Yu B."/>
        </authorList>
    </citation>
    <scope>NUCLEOTIDE SEQUENCE [LARGE SCALE GENOMIC DNA]</scope>
    <source>
        <strain evidence="6">NEAU-HEGS1-5</strain>
    </source>
</reference>
<dbReference type="Proteomes" id="UP000309033">
    <property type="component" value="Unassembled WGS sequence"/>
</dbReference>
<organism evidence="6 7">
    <name type="scientific">Microbispora triticiradicis</name>
    <dbReference type="NCBI Taxonomy" id="2200763"/>
    <lineage>
        <taxon>Bacteria</taxon>
        <taxon>Bacillati</taxon>
        <taxon>Actinomycetota</taxon>
        <taxon>Actinomycetes</taxon>
        <taxon>Streptosporangiales</taxon>
        <taxon>Streptosporangiaceae</taxon>
        <taxon>Microbispora</taxon>
    </lineage>
</organism>
<sequence length="419" mass="45343">MSTSPRQVLVIVDGYSSGSQLPGVMAEHGWDCVHVRASASLPEYFRATYRPGDYLAEFDNDGDIEALAREVGAYRPAAVLPGTESGVIVADLLAAALGLPGNDPSSSAARRDKYEMHNRLIGAGLPAMDHYLAHDLGGLLAWAKAGAWPVVVKPPASAGTDSVTFCADEGELEEVFHRLHGAVNQLGERNDAVLAQRLLSGQEYFINGISGNGRHVVTEIWRTDKVPVPGAGLIYDRSVLFDPVDPEMKRIVDYVKAVLDALGVRYGAHHTELMVTDRGPVLIECASRLSGGLNRPAANHAVGASMLDLAARLVVEGEPFAARLADEQKGLHAPLWQVQFISAQSGTVTRSHYEELLGTLESTTWIQKAPRAGDTVTRTTDLYSSPGIVFMSHPDPEVLQADYQTVRRWEREGRLFTTG</sequence>
<dbReference type="GO" id="GO:0046872">
    <property type="term" value="F:metal ion binding"/>
    <property type="evidence" value="ECO:0007669"/>
    <property type="project" value="InterPro"/>
</dbReference>
<dbReference type="OrthoDB" id="24041at2"/>
<evidence type="ECO:0000256" key="2">
    <source>
        <dbReference type="ARBA" id="ARBA00022741"/>
    </source>
</evidence>
<dbReference type="InterPro" id="IPR052032">
    <property type="entry name" value="ATP-dep_AA_Ligase"/>
</dbReference>
<dbReference type="GO" id="GO:0016874">
    <property type="term" value="F:ligase activity"/>
    <property type="evidence" value="ECO:0007669"/>
    <property type="project" value="UniProtKB-KW"/>
</dbReference>
<dbReference type="InterPro" id="IPR013815">
    <property type="entry name" value="ATP_grasp_subdomain_1"/>
</dbReference>
<dbReference type="GO" id="GO:0005524">
    <property type="term" value="F:ATP binding"/>
    <property type="evidence" value="ECO:0007669"/>
    <property type="project" value="UniProtKB-UniRule"/>
</dbReference>
<dbReference type="Gene3D" id="3.40.50.20">
    <property type="match status" value="1"/>
</dbReference>
<keyword evidence="7" id="KW-1185">Reference proteome</keyword>
<dbReference type="AlphaFoldDB" id="A0A5R8YUA2"/>
<dbReference type="Gene3D" id="3.30.470.20">
    <property type="entry name" value="ATP-grasp fold, B domain"/>
    <property type="match status" value="1"/>
</dbReference>
<dbReference type="Pfam" id="PF13535">
    <property type="entry name" value="ATP-grasp_4"/>
    <property type="match status" value="1"/>
</dbReference>
<dbReference type="PROSITE" id="PS50975">
    <property type="entry name" value="ATP_GRASP"/>
    <property type="match status" value="1"/>
</dbReference>
<dbReference type="InterPro" id="IPR011761">
    <property type="entry name" value="ATP-grasp"/>
</dbReference>
<evidence type="ECO:0000259" key="5">
    <source>
        <dbReference type="PROSITE" id="PS50975"/>
    </source>
</evidence>
<dbReference type="PANTHER" id="PTHR43585:SF2">
    <property type="entry name" value="ATP-GRASP ENZYME FSQD"/>
    <property type="match status" value="1"/>
</dbReference>
<keyword evidence="3 4" id="KW-0067">ATP-binding</keyword>
<keyword evidence="2 4" id="KW-0547">Nucleotide-binding</keyword>
<feature type="domain" description="ATP-grasp" evidence="5">
    <location>
        <begin position="117"/>
        <end position="315"/>
    </location>
</feature>
<name>A0A5R8YUA2_9ACTN</name>
<protein>
    <submittedName>
        <fullName evidence="6">ATP-grasp domain-containing protein</fullName>
    </submittedName>
</protein>
<evidence type="ECO:0000256" key="1">
    <source>
        <dbReference type="ARBA" id="ARBA00022598"/>
    </source>
</evidence>
<keyword evidence="1" id="KW-0436">Ligase</keyword>
<dbReference type="EMBL" id="VANP01000008">
    <property type="protein sequence ID" value="TLP57070.1"/>
    <property type="molecule type" value="Genomic_DNA"/>
</dbReference>
<evidence type="ECO:0000313" key="7">
    <source>
        <dbReference type="Proteomes" id="UP000309033"/>
    </source>
</evidence>